<dbReference type="PANTHER" id="PTHR34138">
    <property type="entry name" value="CELL SHAPE-DETERMINING PROTEIN MREC"/>
    <property type="match status" value="1"/>
</dbReference>
<comment type="similarity">
    <text evidence="1 5">Belongs to the MreC family.</text>
</comment>
<comment type="caution">
    <text evidence="7">The sequence shown here is derived from an EMBL/GenBank/DDBJ whole genome shotgun (WGS) entry which is preliminary data.</text>
</comment>
<keyword evidence="3 5" id="KW-0133">Cell shape</keyword>
<dbReference type="InterPro" id="IPR055342">
    <property type="entry name" value="MreC_beta-barrel_core"/>
</dbReference>
<dbReference type="PIRSF" id="PIRSF038471">
    <property type="entry name" value="MreC"/>
    <property type="match status" value="1"/>
</dbReference>
<keyword evidence="8" id="KW-1185">Reference proteome</keyword>
<accession>A0ABX1I6Q0</accession>
<organism evidence="7 8">
    <name type="scientific">Marichromatium bheemlicum</name>
    <dbReference type="NCBI Taxonomy" id="365339"/>
    <lineage>
        <taxon>Bacteria</taxon>
        <taxon>Pseudomonadati</taxon>
        <taxon>Pseudomonadota</taxon>
        <taxon>Gammaproteobacteria</taxon>
        <taxon>Chromatiales</taxon>
        <taxon>Chromatiaceae</taxon>
        <taxon>Marichromatium</taxon>
    </lineage>
</organism>
<evidence type="ECO:0000313" key="8">
    <source>
        <dbReference type="Proteomes" id="UP000740754"/>
    </source>
</evidence>
<evidence type="ECO:0000313" key="7">
    <source>
        <dbReference type="EMBL" id="NKN32629.1"/>
    </source>
</evidence>
<dbReference type="Proteomes" id="UP000740754">
    <property type="component" value="Unassembled WGS sequence"/>
</dbReference>
<evidence type="ECO:0000256" key="3">
    <source>
        <dbReference type="ARBA" id="ARBA00022960"/>
    </source>
</evidence>
<dbReference type="EMBL" id="JAAXKX010000005">
    <property type="protein sequence ID" value="NKN32629.1"/>
    <property type="molecule type" value="Genomic_DNA"/>
</dbReference>
<evidence type="ECO:0000256" key="4">
    <source>
        <dbReference type="ARBA" id="ARBA00032089"/>
    </source>
</evidence>
<dbReference type="InterPro" id="IPR007221">
    <property type="entry name" value="MreC"/>
</dbReference>
<evidence type="ECO:0000256" key="1">
    <source>
        <dbReference type="ARBA" id="ARBA00009369"/>
    </source>
</evidence>
<comment type="function">
    <text evidence="5">Involved in formation and maintenance of cell shape.</text>
</comment>
<evidence type="ECO:0000256" key="5">
    <source>
        <dbReference type="PIRNR" id="PIRNR038471"/>
    </source>
</evidence>
<dbReference type="NCBIfam" id="TIGR00219">
    <property type="entry name" value="mreC"/>
    <property type="match status" value="1"/>
</dbReference>
<dbReference type="PANTHER" id="PTHR34138:SF1">
    <property type="entry name" value="CELL SHAPE-DETERMINING PROTEIN MREC"/>
    <property type="match status" value="1"/>
</dbReference>
<evidence type="ECO:0000256" key="2">
    <source>
        <dbReference type="ARBA" id="ARBA00013855"/>
    </source>
</evidence>
<reference evidence="7 8" key="1">
    <citation type="submission" date="2020-04" db="EMBL/GenBank/DDBJ databases">
        <title>Draft Whole-Genome sequence of Marichromatium bheemlicum DSM 18632, type strain.</title>
        <authorList>
            <person name="Kyndt J.A."/>
            <person name="Meyer T.E."/>
        </authorList>
    </citation>
    <scope>NUCLEOTIDE SEQUENCE [LARGE SCALE GENOMIC DNA]</scope>
    <source>
        <strain evidence="7 8">DSM 18632</strain>
    </source>
</reference>
<name>A0ABX1I6Q0_9GAMM</name>
<dbReference type="Pfam" id="PF04085">
    <property type="entry name" value="MreC"/>
    <property type="match status" value="1"/>
</dbReference>
<dbReference type="Gene3D" id="2.40.10.340">
    <property type="entry name" value="Rod shape-determining protein MreC, domain 1"/>
    <property type="match status" value="1"/>
</dbReference>
<dbReference type="Gene3D" id="2.40.10.350">
    <property type="entry name" value="Rod shape-determining protein MreC, domain 2"/>
    <property type="match status" value="1"/>
</dbReference>
<dbReference type="InterPro" id="IPR042177">
    <property type="entry name" value="Cell/Rod_1"/>
</dbReference>
<feature type="domain" description="Rod shape-determining protein MreC beta-barrel core" evidence="6">
    <location>
        <begin position="124"/>
        <end position="270"/>
    </location>
</feature>
<protein>
    <recommendedName>
        <fullName evidence="2 5">Cell shape-determining protein MreC</fullName>
    </recommendedName>
    <alternativeName>
        <fullName evidence="4 5">Cell shape protein MreC</fullName>
    </alternativeName>
</protein>
<sequence length="293" mass="32243">MKPLFVRGPSPLLRMIVAVILSLGLIIADHHYDHLGAVRSTLTLAAYPLHYVVDLPAHMVRDTQGRLTSAAELRARNAALHRENLTLKARLQQFEALEAENMRLRDLLGSSFNVGERVLIAEIMSLEIAPYRQQVMINKGSRSGLFVGQPVLDANAVMGQVIQTNAFTSTVLLITDAEHTLPVEINRNGLRSVAAGTGLSQQLQLLHIPKNADVRVGDLLVTSGMGERFPPGYPVARIKTVRHDPDNPFTTVIAEPTAALDRSREVLLVWTMDPALQQRAITETQPEETAPRP</sequence>
<evidence type="ECO:0000259" key="6">
    <source>
        <dbReference type="Pfam" id="PF04085"/>
    </source>
</evidence>
<gene>
    <name evidence="7" type="primary">mreC</name>
    <name evidence="7" type="ORF">HF203_05270</name>
</gene>
<proteinExistence type="inferred from homology"/>
<dbReference type="InterPro" id="IPR042175">
    <property type="entry name" value="Cell/Rod_MreC_2"/>
</dbReference>